<comment type="similarity">
    <text evidence="2 9">Belongs to the glycosyltransferase 20 family.</text>
</comment>
<dbReference type="AlphaFoldDB" id="A0A157S4G5"/>
<reference evidence="10 11" key="1">
    <citation type="submission" date="2016-04" db="EMBL/GenBank/DDBJ databases">
        <authorList>
            <consortium name="Pathogen Informatics"/>
        </authorList>
    </citation>
    <scope>NUCLEOTIDE SEQUENCE [LARGE SCALE GENOMIC DNA]</scope>
    <source>
        <strain evidence="10 11">H050680373</strain>
    </source>
</reference>
<dbReference type="InterPro" id="IPR001830">
    <property type="entry name" value="Glyco_trans_20"/>
</dbReference>
<comment type="subunit">
    <text evidence="3 9">Homotetramer.</text>
</comment>
<dbReference type="CDD" id="cd03788">
    <property type="entry name" value="GT20_TPS"/>
    <property type="match status" value="1"/>
</dbReference>
<comment type="catalytic activity">
    <reaction evidence="8 9">
        <text>D-glucose 6-phosphate + UDP-alpha-D-glucose = alpha,alpha-trehalose 6-phosphate + UDP + H(+)</text>
        <dbReference type="Rhea" id="RHEA:18889"/>
        <dbReference type="ChEBI" id="CHEBI:15378"/>
        <dbReference type="ChEBI" id="CHEBI:58223"/>
        <dbReference type="ChEBI" id="CHEBI:58429"/>
        <dbReference type="ChEBI" id="CHEBI:58885"/>
        <dbReference type="ChEBI" id="CHEBI:61548"/>
        <dbReference type="EC" id="2.4.1.15"/>
    </reaction>
</comment>
<dbReference type="Proteomes" id="UP000076848">
    <property type="component" value="Unassembled WGS sequence"/>
</dbReference>
<dbReference type="OrthoDB" id="9815690at2"/>
<comment type="function">
    <text evidence="9">Probably involved in the osmoprotection via the biosynthesis of trehalose. Catalyzes the transfer of glucose from UDP-alpha-D-glucose (UDP-Glc) to D-glucose 6-phosphate (Glc-6-P) to form trehalose-6-phosphate. Acts with retention of the anomeric configuration of the UDP-sugar donor.</text>
</comment>
<keyword evidence="7 9" id="KW-0808">Transferase</keyword>
<comment type="pathway">
    <text evidence="1 9">Glycan biosynthesis; trehalose biosynthesis.</text>
</comment>
<evidence type="ECO:0000313" key="11">
    <source>
        <dbReference type="Proteomes" id="UP000076848"/>
    </source>
</evidence>
<gene>
    <name evidence="10" type="primary">otsA</name>
    <name evidence="10" type="ORF">SAMEA3906486_00046</name>
</gene>
<protein>
    <recommendedName>
        <fullName evidence="5 9">Trehalose-6-phosphate synthase</fullName>
        <ecNumber evidence="4 9">2.4.1.15</ecNumber>
    </recommendedName>
    <alternativeName>
        <fullName evidence="9">Osmoregulatory trehalose synthesis protein A</fullName>
    </alternativeName>
    <alternativeName>
        <fullName evidence="9">UDP-glucose-glucosephosphate glucosyltransferase</fullName>
    </alternativeName>
</protein>
<dbReference type="UniPathway" id="UPA00299"/>
<dbReference type="FunFam" id="3.40.50.2000:FF:000024">
    <property type="entry name" value="Trehalose-6-phosphate synthase"/>
    <property type="match status" value="1"/>
</dbReference>
<dbReference type="NCBIfam" id="TIGR02400">
    <property type="entry name" value="trehalose_OtsA"/>
    <property type="match status" value="1"/>
</dbReference>
<sequence length="475" mass="53250">MSRLIVVSNRVTQAASGKATGGLAVGVYDALRGSGGMWLGWNGEVAEDGAQIEVSHASHDGIDYCTFPLAKRDYDRFYRGFSNATLWPTFHYRADISSYQRKDYEGYLQVNRDFARRLAPLLKPDDIIWVHDYHLLAFGRFCRDLGIQNRIGFFLHIPFPGPEVFRTVPPNRELAQAMCAYDLLGFQTGADQQAFGDYCERYLQAQRAGNVLSLQGRLVRTGAYPIGIDPASVTEMSRANRSRQVVALKSGLADRKLIISVDRLDYSKGLVERFNAFEQLLEHGPGHRGAVSFVQIAPSSRSDVLGYKEIRRELERAAGRINGKWGELAWTPLRYMNRSYERSVLMPLLRASQVGFVTPLRDGMNLVAKEYVAAQPPDDPGVLVLSEFAGAAREMEDGALLVNPYDIEGMALTLDRALRMSLAERASRYESLMKRLRGYDLAKWRDTFLADLRDARQPRILPGDRAATELKAVGL</sequence>
<proteinExistence type="inferred from homology"/>
<evidence type="ECO:0000256" key="5">
    <source>
        <dbReference type="ARBA" id="ARBA00018539"/>
    </source>
</evidence>
<dbReference type="PANTHER" id="PTHR10788">
    <property type="entry name" value="TREHALOSE-6-PHOSPHATE SYNTHASE"/>
    <property type="match status" value="1"/>
</dbReference>
<evidence type="ECO:0000256" key="7">
    <source>
        <dbReference type="ARBA" id="ARBA00022679"/>
    </source>
</evidence>
<dbReference type="Gene3D" id="3.40.50.2000">
    <property type="entry name" value="Glycogen Phosphorylase B"/>
    <property type="match status" value="2"/>
</dbReference>
<evidence type="ECO:0000313" key="10">
    <source>
        <dbReference type="EMBL" id="SAI65307.1"/>
    </source>
</evidence>
<dbReference type="GO" id="GO:0003825">
    <property type="term" value="F:alpha,alpha-trehalose-phosphate synthase (UDP-forming) activity"/>
    <property type="evidence" value="ECO:0007669"/>
    <property type="project" value="UniProtKB-UniRule"/>
</dbReference>
<dbReference type="PANTHER" id="PTHR10788:SF106">
    <property type="entry name" value="BCDNA.GH08860"/>
    <property type="match status" value="1"/>
</dbReference>
<evidence type="ECO:0000256" key="8">
    <source>
        <dbReference type="ARBA" id="ARBA00048039"/>
    </source>
</evidence>
<dbReference type="EMBL" id="FKIF01000001">
    <property type="protein sequence ID" value="SAI65307.1"/>
    <property type="molecule type" value="Genomic_DNA"/>
</dbReference>
<keyword evidence="11" id="KW-1185">Reference proteome</keyword>
<dbReference type="RefSeq" id="WP_066122144.1">
    <property type="nucleotide sequence ID" value="NZ_FKIF01000001.1"/>
</dbReference>
<dbReference type="SUPFAM" id="SSF53756">
    <property type="entry name" value="UDP-Glycosyltransferase/glycogen phosphorylase"/>
    <property type="match status" value="1"/>
</dbReference>
<accession>A0A157S4G5</accession>
<keyword evidence="6 9" id="KW-0328">Glycosyltransferase</keyword>
<evidence type="ECO:0000256" key="4">
    <source>
        <dbReference type="ARBA" id="ARBA00012538"/>
    </source>
</evidence>
<dbReference type="GO" id="GO:0005992">
    <property type="term" value="P:trehalose biosynthetic process"/>
    <property type="evidence" value="ECO:0007669"/>
    <property type="project" value="UniProtKB-UniRule"/>
</dbReference>
<dbReference type="InterPro" id="IPR012766">
    <property type="entry name" value="Trehalose_OtsA"/>
</dbReference>
<evidence type="ECO:0000256" key="6">
    <source>
        <dbReference type="ARBA" id="ARBA00022676"/>
    </source>
</evidence>
<dbReference type="Pfam" id="PF00982">
    <property type="entry name" value="Glyco_transf_20"/>
    <property type="match status" value="1"/>
</dbReference>
<dbReference type="STRING" id="288768.SAMEA3906486_00046"/>
<evidence type="ECO:0000256" key="3">
    <source>
        <dbReference type="ARBA" id="ARBA00011881"/>
    </source>
</evidence>
<dbReference type="EC" id="2.4.1.15" evidence="4 9"/>
<name>A0A157S4G5_9BORD</name>
<evidence type="ECO:0000256" key="1">
    <source>
        <dbReference type="ARBA" id="ARBA00005199"/>
    </source>
</evidence>
<evidence type="ECO:0000256" key="2">
    <source>
        <dbReference type="ARBA" id="ARBA00008799"/>
    </source>
</evidence>
<evidence type="ECO:0000256" key="9">
    <source>
        <dbReference type="RuleBase" id="RU362045"/>
    </source>
</evidence>
<organism evidence="10 11">
    <name type="scientific">Bordetella ansorpii</name>
    <dbReference type="NCBI Taxonomy" id="288768"/>
    <lineage>
        <taxon>Bacteria</taxon>
        <taxon>Pseudomonadati</taxon>
        <taxon>Pseudomonadota</taxon>
        <taxon>Betaproteobacteria</taxon>
        <taxon>Burkholderiales</taxon>
        <taxon>Alcaligenaceae</taxon>
        <taxon>Bordetella</taxon>
    </lineage>
</organism>